<proteinExistence type="predicted"/>
<dbReference type="Proteomes" id="UP000038040">
    <property type="component" value="Unplaced"/>
</dbReference>
<name>A0A0N4URA7_DRAME</name>
<accession>A0A0N4URA7</accession>
<reference evidence="2" key="1">
    <citation type="submission" date="2017-02" db="UniProtKB">
        <authorList>
            <consortium name="WormBaseParasite"/>
        </authorList>
    </citation>
    <scope>IDENTIFICATION</scope>
</reference>
<dbReference type="AlphaFoldDB" id="A0A0N4URA7"/>
<dbReference type="WBParaSite" id="DME_0001058201-mRNA-1">
    <property type="protein sequence ID" value="DME_0001058201-mRNA-1"/>
    <property type="gene ID" value="DME_0001058201"/>
</dbReference>
<evidence type="ECO:0000313" key="1">
    <source>
        <dbReference type="Proteomes" id="UP000038040"/>
    </source>
</evidence>
<sequence length="66" mass="7707">LVVVRHQNLRVLMQKSMSKSSKMFELDFCCRNSAEYSEMCRVEGVFVLDLCIVTKQSWAIFKKVSE</sequence>
<protein>
    <submittedName>
        <fullName evidence="2">Protein kinase domain-containing protein</fullName>
    </submittedName>
</protein>
<organism evidence="1 2">
    <name type="scientific">Dracunculus medinensis</name>
    <name type="common">Guinea worm</name>
    <dbReference type="NCBI Taxonomy" id="318479"/>
    <lineage>
        <taxon>Eukaryota</taxon>
        <taxon>Metazoa</taxon>
        <taxon>Ecdysozoa</taxon>
        <taxon>Nematoda</taxon>
        <taxon>Chromadorea</taxon>
        <taxon>Rhabditida</taxon>
        <taxon>Spirurina</taxon>
        <taxon>Dracunculoidea</taxon>
        <taxon>Dracunculidae</taxon>
        <taxon>Dracunculus</taxon>
    </lineage>
</organism>
<evidence type="ECO:0000313" key="2">
    <source>
        <dbReference type="WBParaSite" id="DME_0001058201-mRNA-1"/>
    </source>
</evidence>